<evidence type="ECO:0000313" key="2">
    <source>
        <dbReference type="Proteomes" id="UP000028524"/>
    </source>
</evidence>
<dbReference type="Proteomes" id="UP000028524">
    <property type="component" value="Unassembled WGS sequence"/>
</dbReference>
<accession>A0A084QYG2</accession>
<gene>
    <name evidence="1" type="ORF">S40285_08704</name>
</gene>
<dbReference type="EMBL" id="KL659638">
    <property type="protein sequence ID" value="KFA68997.1"/>
    <property type="molecule type" value="Genomic_DNA"/>
</dbReference>
<protein>
    <submittedName>
        <fullName evidence="1">Uncharacterized protein</fullName>
    </submittedName>
</protein>
<evidence type="ECO:0000313" key="1">
    <source>
        <dbReference type="EMBL" id="KFA68997.1"/>
    </source>
</evidence>
<dbReference type="OrthoDB" id="5207033at2759"/>
<proteinExistence type="predicted"/>
<name>A0A084QYG2_STAC4</name>
<feature type="non-terminal residue" evidence="1">
    <location>
        <position position="149"/>
    </location>
</feature>
<dbReference type="InParanoid" id="A0A084QYG2"/>
<dbReference type="HOGENOM" id="CLU_117785_0_0_1"/>
<dbReference type="AlphaFoldDB" id="A0A084QYG2"/>
<dbReference type="STRING" id="1283841.A0A084QYG2"/>
<organism evidence="1 2">
    <name type="scientific">Stachybotrys chlorohalonatus (strain IBT 40285)</name>
    <dbReference type="NCBI Taxonomy" id="1283841"/>
    <lineage>
        <taxon>Eukaryota</taxon>
        <taxon>Fungi</taxon>
        <taxon>Dikarya</taxon>
        <taxon>Ascomycota</taxon>
        <taxon>Pezizomycotina</taxon>
        <taxon>Sordariomycetes</taxon>
        <taxon>Hypocreomycetidae</taxon>
        <taxon>Hypocreales</taxon>
        <taxon>Stachybotryaceae</taxon>
        <taxon>Stachybotrys</taxon>
    </lineage>
</organism>
<sequence length="149" mass="17207">MINAKHNPYAIYDALLRVLIWEYDKALWLFRKPVRKIETERVDFIKKIKAPPNQKLAVDDGVLGSYIKMHELSRHAIHMSETLQAAMKTVESTLDYVDSHFRPEETVPKETAICPMNVIAGIRFSADFLGNLKLRSDAFVDRIHNEVQL</sequence>
<keyword evidence="2" id="KW-1185">Reference proteome</keyword>
<reference evidence="1 2" key="1">
    <citation type="journal article" date="2014" name="BMC Genomics">
        <title>Comparative genome sequencing reveals chemotype-specific gene clusters in the toxigenic black mold Stachybotrys.</title>
        <authorList>
            <person name="Semeiks J."/>
            <person name="Borek D."/>
            <person name="Otwinowski Z."/>
            <person name="Grishin N.V."/>
        </authorList>
    </citation>
    <scope>NUCLEOTIDE SEQUENCE [LARGE SCALE GENOMIC DNA]</scope>
    <source>
        <strain evidence="1 2">IBT 40285</strain>
    </source>
</reference>